<evidence type="ECO:0000256" key="3">
    <source>
        <dbReference type="ARBA" id="ARBA00023054"/>
    </source>
</evidence>
<feature type="region of interest" description="Disordered" evidence="5">
    <location>
        <begin position="983"/>
        <end position="1166"/>
    </location>
</feature>
<dbReference type="PRINTS" id="PR01415">
    <property type="entry name" value="ANKYRIN"/>
</dbReference>
<keyword evidence="2 4" id="KW-0040">ANK repeat</keyword>
<gene>
    <name evidence="6" type="primary">KANK1</name>
</gene>
<dbReference type="PROSITE" id="PS50088">
    <property type="entry name" value="ANK_REPEAT"/>
    <property type="match status" value="2"/>
</dbReference>
<feature type="region of interest" description="Disordered" evidence="5">
    <location>
        <begin position="550"/>
        <end position="598"/>
    </location>
</feature>
<evidence type="ECO:0000256" key="5">
    <source>
        <dbReference type="SAM" id="MobiDB-lite"/>
    </source>
</evidence>
<dbReference type="InterPro" id="IPR047184">
    <property type="entry name" value="KANK1-4"/>
</dbReference>
<accession>A0A034V7R2</accession>
<feature type="compositionally biased region" description="Basic and acidic residues" evidence="5">
    <location>
        <begin position="892"/>
        <end position="901"/>
    </location>
</feature>
<feature type="compositionally biased region" description="Low complexity" evidence="5">
    <location>
        <begin position="194"/>
        <end position="215"/>
    </location>
</feature>
<feature type="compositionally biased region" description="Polar residues" evidence="5">
    <location>
        <begin position="583"/>
        <end position="597"/>
    </location>
</feature>
<dbReference type="CTD" id="36668"/>
<feature type="region of interest" description="Disordered" evidence="5">
    <location>
        <begin position="1192"/>
        <end position="1251"/>
    </location>
</feature>
<reference evidence="6" key="1">
    <citation type="journal article" date="2014" name="BMC Genomics">
        <title>Characterizing the developmental transcriptome of the oriental fruit fly, Bactrocera dorsalis (Diptera: Tephritidae) through comparative genomic analysis with Drosophila melanogaster utilizing modENCODE datasets.</title>
        <authorList>
            <person name="Geib S.M."/>
            <person name="Calla B."/>
            <person name="Hall B."/>
            <person name="Hou S."/>
            <person name="Manoukis N.C."/>
        </authorList>
    </citation>
    <scope>NUCLEOTIDE SEQUENCE</scope>
    <source>
        <strain evidence="6">Punador</strain>
    </source>
</reference>
<dbReference type="KEGG" id="bdr:105230196"/>
<dbReference type="OrthoDB" id="5406014at2759"/>
<evidence type="ECO:0000256" key="2">
    <source>
        <dbReference type="ARBA" id="ARBA00023043"/>
    </source>
</evidence>
<dbReference type="FunFam" id="1.25.40.20:FF:000243">
    <property type="entry name" value="Uncharacterized protein, isoform D"/>
    <property type="match status" value="1"/>
</dbReference>
<dbReference type="GO" id="GO:0005737">
    <property type="term" value="C:cytoplasm"/>
    <property type="evidence" value="ECO:0007669"/>
    <property type="project" value="TreeGrafter"/>
</dbReference>
<dbReference type="PANTHER" id="PTHR24168:SF21">
    <property type="entry name" value="KANK, ISOFORM D"/>
    <property type="match status" value="1"/>
</dbReference>
<protein>
    <submittedName>
        <fullName evidence="6">KN motif and ankyrin repeat domain-containing protein 1</fullName>
    </submittedName>
</protein>
<feature type="compositionally biased region" description="Pro residues" evidence="5">
    <location>
        <begin position="987"/>
        <end position="999"/>
    </location>
</feature>
<feature type="region of interest" description="Disordered" evidence="5">
    <location>
        <begin position="891"/>
        <end position="934"/>
    </location>
</feature>
<feature type="compositionally biased region" description="Pro residues" evidence="5">
    <location>
        <begin position="184"/>
        <end position="193"/>
    </location>
</feature>
<dbReference type="GO" id="GO:0030837">
    <property type="term" value="P:negative regulation of actin filament polymerization"/>
    <property type="evidence" value="ECO:0007669"/>
    <property type="project" value="InterPro"/>
</dbReference>
<feature type="compositionally biased region" description="Basic and acidic residues" evidence="5">
    <location>
        <begin position="1230"/>
        <end position="1250"/>
    </location>
</feature>
<dbReference type="GO" id="GO:0005856">
    <property type="term" value="C:cytoskeleton"/>
    <property type="evidence" value="ECO:0007669"/>
    <property type="project" value="TreeGrafter"/>
</dbReference>
<feature type="compositionally biased region" description="Basic and acidic residues" evidence="5">
    <location>
        <begin position="1195"/>
        <end position="1206"/>
    </location>
</feature>
<feature type="compositionally biased region" description="Polar residues" evidence="5">
    <location>
        <begin position="907"/>
        <end position="916"/>
    </location>
</feature>
<feature type="repeat" description="ANK" evidence="4">
    <location>
        <begin position="1422"/>
        <end position="1454"/>
    </location>
</feature>
<feature type="compositionally biased region" description="Polar residues" evidence="5">
    <location>
        <begin position="1027"/>
        <end position="1051"/>
    </location>
</feature>
<dbReference type="PANTHER" id="PTHR24168">
    <property type="entry name" value="KN MOTIF AND ANKYRIN REPEAT DOMAIN-CONTAINING"/>
    <property type="match status" value="1"/>
</dbReference>
<dbReference type="InterPro" id="IPR021939">
    <property type="entry name" value="KN_motif"/>
</dbReference>
<dbReference type="InterPro" id="IPR002110">
    <property type="entry name" value="Ankyrin_rpt"/>
</dbReference>
<feature type="region of interest" description="Disordered" evidence="5">
    <location>
        <begin position="171"/>
        <end position="245"/>
    </location>
</feature>
<dbReference type="SMART" id="SM00248">
    <property type="entry name" value="ANK"/>
    <property type="match status" value="3"/>
</dbReference>
<organism evidence="6">
    <name type="scientific">Bactrocera dorsalis</name>
    <name type="common">Oriental fruit fly</name>
    <name type="synonym">Dacus dorsalis</name>
    <dbReference type="NCBI Taxonomy" id="27457"/>
    <lineage>
        <taxon>Eukaryota</taxon>
        <taxon>Metazoa</taxon>
        <taxon>Ecdysozoa</taxon>
        <taxon>Arthropoda</taxon>
        <taxon>Hexapoda</taxon>
        <taxon>Insecta</taxon>
        <taxon>Pterygota</taxon>
        <taxon>Neoptera</taxon>
        <taxon>Endopterygota</taxon>
        <taxon>Diptera</taxon>
        <taxon>Brachycera</taxon>
        <taxon>Muscomorpha</taxon>
        <taxon>Tephritoidea</taxon>
        <taxon>Tephritidae</taxon>
        <taxon>Bactrocera</taxon>
        <taxon>Bactrocera</taxon>
    </lineage>
</organism>
<feature type="repeat" description="ANK" evidence="4">
    <location>
        <begin position="1350"/>
        <end position="1372"/>
    </location>
</feature>
<feature type="compositionally biased region" description="Basic and acidic residues" evidence="5">
    <location>
        <begin position="550"/>
        <end position="571"/>
    </location>
</feature>
<name>A0A034V7R2_BACDO</name>
<dbReference type="Gene3D" id="1.25.40.20">
    <property type="entry name" value="Ankyrin repeat-containing domain"/>
    <property type="match status" value="1"/>
</dbReference>
<dbReference type="Pfam" id="PF12075">
    <property type="entry name" value="KN_motif"/>
    <property type="match status" value="1"/>
</dbReference>
<dbReference type="Pfam" id="PF00023">
    <property type="entry name" value="Ank"/>
    <property type="match status" value="1"/>
</dbReference>
<dbReference type="Pfam" id="PF12796">
    <property type="entry name" value="Ank_2"/>
    <property type="match status" value="1"/>
</dbReference>
<sequence>MSLAGANQLNNISRVSPVILSAPSCDMNAALAPAADNTAQWEQNFEAKIKDLSPSEQEAVRRFWRSVVMRNAPRLFGEENGRLPQLYAGNPAVASAAAAANVRNCNCCPYGYHIDLDFVRYCESLANAKPSEEELQRRSRRRSRKSMEFMLGLDAMFEQWDAAARVQAVPEVPYESDSPDSPRLLPPPIPPAPTSASHPTFCTSTPRPRSSSVPRYNYDSSSSAPRAESPYGTASSTCSSVRGAESDAPYSILRQRYKEHQSRRDAPETRAFLREALDEVCSDFERTLERTSLRRKKAVSCNERDGTLSGGGGGALNGQLYGYGVASDRNNNHQPTYAMKTDLPPTKLGSASWLRDNFTRNGYNCNGKRMCSAWERPVEQSFDSCVASNKSPRTTRYLAKAAATLPVHQKLSPAEQQYESYVQATVAANAKSPVEQLVPPPPPPRRHVPQPRQLLSPSNVEAEFTDTDEIDRKPPHSDNVAPSIETVDVAPIVLPACTNGVETSAAADAQTLFSIREQMALSLKRMKDLEEQVKSIPELQNELTQLRDEKQRLQQSLQRKEDELLRAREPPRPSSSPSPVTSAKNGSPVQFTPQRISPVSLESLGSRLRANSSSSERQLRTPTTLKRDVGTMCGLHAKRDVAVGSPVHMVRSVGTSPAQQLNSITEALYSQWDMEEHTQVAITRYEEERALQQLKKMTHIATQIQAPHSVDRGAQTAAEPKVLKSSVSVMVSPATRDAYVNCRPEMRSTACSEDNILDPLCEKCNIVKRSIACSTEDPGFIKVKSVSLKLLDSPEFLRSKTFSLGEHDRLGRILKTTGTQYTPVSVNSAGCQTATTYVHAVGVQCMPEQRHASVQSEVACDTRYTDTRDLIRLCTTQTSTEAYIPPPIVIEEPPKKEEKPAPPKPITRSTASNTDKPCTVDYGINTLPPAPIRHTAANTDSVRKRDIGCGDVVKPHISIACADNYCDSCKDAIKNLAKDFSKVLSPQSPPSPRLRPPAPVRSASMDSRIPLRKNVPPSPSPVRRTFQRQNTYTITTTPEKQSTKPTQSSLSEKPPSVAHFLPPESASETQSFITEPKSAAPNVGVKVTPPKANTSLTAPSSAANSRRASDASQKNAEPLDDTKVDETTPLQPSLDGVIVREEKRVSVSWSRDASPAPLKDGASPYRSLESSFNEKLRESTLETAAAVLVEESEEKDQTGIEVDMSKGARRKTTAQKSSHIPRKQVGSVEKTVKTEHESQTDKTEVQERPPSKALLQKLAMVEAEPRQKFVPPTEMLNALKTINNSLLKKIDAKSLAAASLKSAKLVIQQEWFQISSTEKANPHEVEDYLDCFEEMSVSLLEYCVNMVDANGNTAMHYAVSHGNFDVVSILLDSKVCNVNQMNNAGYTCVMLVSLAKLKNAAHRTVVQRLFQMADVNIRAKKHCQTALILAVSHGNKEMAELLLAAGADINIQDEDGSTALMCAADNGRTDLVKHLLSQPDCDSLLVDVDGATAFKIAWQAGHRDLGLLLYVHEQMLRSKQPNRGDATRVSLELPRGSKPT</sequence>
<dbReference type="InterPro" id="IPR036770">
    <property type="entry name" value="Ankyrin_rpt-contain_sf"/>
</dbReference>
<dbReference type="PROSITE" id="PS50297">
    <property type="entry name" value="ANK_REP_REGION"/>
    <property type="match status" value="2"/>
</dbReference>
<evidence type="ECO:0000256" key="4">
    <source>
        <dbReference type="PROSITE-ProRule" id="PRU00023"/>
    </source>
</evidence>
<feature type="region of interest" description="Disordered" evidence="5">
    <location>
        <begin position="1521"/>
        <end position="1540"/>
    </location>
</feature>
<dbReference type="EMBL" id="GAKP01020785">
    <property type="protein sequence ID" value="JAC38167.1"/>
    <property type="molecule type" value="Transcribed_RNA"/>
</dbReference>
<dbReference type="RefSeq" id="XP_011209133.2">
    <property type="nucleotide sequence ID" value="XM_011210831.4"/>
</dbReference>
<evidence type="ECO:0000313" key="6">
    <source>
        <dbReference type="EMBL" id="JAC38167.1"/>
    </source>
</evidence>
<dbReference type="GeneID" id="105230196"/>
<feature type="compositionally biased region" description="Low complexity" evidence="5">
    <location>
        <begin position="1098"/>
        <end position="1112"/>
    </location>
</feature>
<proteinExistence type="predicted"/>
<keyword evidence="3" id="KW-0175">Coiled coil</keyword>
<keyword evidence="1" id="KW-0677">Repeat</keyword>
<evidence type="ECO:0000256" key="1">
    <source>
        <dbReference type="ARBA" id="ARBA00022737"/>
    </source>
</evidence>
<dbReference type="SUPFAM" id="SSF48403">
    <property type="entry name" value="Ankyrin repeat"/>
    <property type="match status" value="1"/>
</dbReference>